<organism evidence="4 5">
    <name type="scientific">Glycomyces mayteni</name>
    <dbReference type="NCBI Taxonomy" id="543887"/>
    <lineage>
        <taxon>Bacteria</taxon>
        <taxon>Bacillati</taxon>
        <taxon>Actinomycetota</taxon>
        <taxon>Actinomycetes</taxon>
        <taxon>Glycomycetales</taxon>
        <taxon>Glycomycetaceae</taxon>
        <taxon>Glycomyces</taxon>
    </lineage>
</organism>
<feature type="transmembrane region" description="Helical" evidence="2">
    <location>
        <begin position="85"/>
        <end position="102"/>
    </location>
</feature>
<name>A0ABW2DD90_9ACTN</name>
<comment type="caution">
    <text evidence="4">The sequence shown here is derived from an EMBL/GenBank/DDBJ whole genome shotgun (WGS) entry which is preliminary data.</text>
</comment>
<keyword evidence="2" id="KW-1133">Transmembrane helix</keyword>
<protein>
    <submittedName>
        <fullName evidence="4">SHOCT domain-containing protein</fullName>
    </submittedName>
</protein>
<proteinExistence type="predicted"/>
<keyword evidence="5" id="KW-1185">Reference proteome</keyword>
<dbReference type="Pfam" id="PF09851">
    <property type="entry name" value="SHOCT"/>
    <property type="match status" value="1"/>
</dbReference>
<evidence type="ECO:0000313" key="4">
    <source>
        <dbReference type="EMBL" id="MFC6960292.1"/>
    </source>
</evidence>
<evidence type="ECO:0000256" key="1">
    <source>
        <dbReference type="SAM" id="MobiDB-lite"/>
    </source>
</evidence>
<feature type="transmembrane region" description="Helical" evidence="2">
    <location>
        <begin position="17"/>
        <end position="35"/>
    </location>
</feature>
<dbReference type="RefSeq" id="WP_382355785.1">
    <property type="nucleotide sequence ID" value="NZ_JBHMBP010000005.1"/>
</dbReference>
<feature type="transmembrane region" description="Helical" evidence="2">
    <location>
        <begin position="122"/>
        <end position="139"/>
    </location>
</feature>
<evidence type="ECO:0000256" key="2">
    <source>
        <dbReference type="SAM" id="Phobius"/>
    </source>
</evidence>
<gene>
    <name evidence="4" type="ORF">ACFQS3_24135</name>
</gene>
<evidence type="ECO:0000259" key="3">
    <source>
        <dbReference type="Pfam" id="PF09851"/>
    </source>
</evidence>
<feature type="region of interest" description="Disordered" evidence="1">
    <location>
        <begin position="229"/>
        <end position="253"/>
    </location>
</feature>
<accession>A0ABW2DD90</accession>
<keyword evidence="2" id="KW-0812">Transmembrane</keyword>
<evidence type="ECO:0000313" key="5">
    <source>
        <dbReference type="Proteomes" id="UP001596470"/>
    </source>
</evidence>
<dbReference type="InterPro" id="IPR018649">
    <property type="entry name" value="SHOCT"/>
</dbReference>
<sequence length="285" mass="29981">MPSSPPPDARSRAARRVAALLPVSLVLAAAAWWFIKEGTRVGHLIAWSCWGGECSTDDARAVLPIVGIFLNIGLLVALTALARAVGFGIAVMVGPLAALRGWSEAVAEGTTTPAAIGVEQRIVAAAAALGALVALLGLFSELKTTGYGPLLLGAKRVPATLADYGPAEGDYGRIAAKDAAALGFGTAHLVFTHNGRYHRVKVRAREQWVGTPVYAVFRETRPERAGVGLPWTRSYPAPERPEPAAEAPGPGGSIVSELERLTALRSQGHLTQEEFEAAKRRLLGD</sequence>
<reference evidence="5" key="1">
    <citation type="journal article" date="2019" name="Int. J. Syst. Evol. Microbiol.">
        <title>The Global Catalogue of Microorganisms (GCM) 10K type strain sequencing project: providing services to taxonomists for standard genome sequencing and annotation.</title>
        <authorList>
            <consortium name="The Broad Institute Genomics Platform"/>
            <consortium name="The Broad Institute Genome Sequencing Center for Infectious Disease"/>
            <person name="Wu L."/>
            <person name="Ma J."/>
        </authorList>
    </citation>
    <scope>NUCLEOTIDE SEQUENCE [LARGE SCALE GENOMIC DNA]</scope>
    <source>
        <strain evidence="5">KACC 12634</strain>
    </source>
</reference>
<dbReference type="Proteomes" id="UP001596470">
    <property type="component" value="Unassembled WGS sequence"/>
</dbReference>
<feature type="transmembrane region" description="Helical" evidence="2">
    <location>
        <begin position="61"/>
        <end position="78"/>
    </location>
</feature>
<feature type="domain" description="SHOCT" evidence="3">
    <location>
        <begin position="257"/>
        <end position="283"/>
    </location>
</feature>
<keyword evidence="2" id="KW-0472">Membrane</keyword>
<dbReference type="EMBL" id="JBHSYS010000005">
    <property type="protein sequence ID" value="MFC6960292.1"/>
    <property type="molecule type" value="Genomic_DNA"/>
</dbReference>